<dbReference type="Proteomes" id="UP000821866">
    <property type="component" value="Chromosome 6"/>
</dbReference>
<keyword evidence="3" id="KW-1185">Reference proteome</keyword>
<proteinExistence type="predicted"/>
<feature type="compositionally biased region" description="Basic and acidic residues" evidence="1">
    <location>
        <begin position="49"/>
        <end position="62"/>
    </location>
</feature>
<reference evidence="2" key="2">
    <citation type="submission" date="2021-09" db="EMBL/GenBank/DDBJ databases">
        <authorList>
            <person name="Jia N."/>
            <person name="Wang J."/>
            <person name="Shi W."/>
            <person name="Du L."/>
            <person name="Sun Y."/>
            <person name="Zhan W."/>
            <person name="Jiang J."/>
            <person name="Wang Q."/>
            <person name="Zhang B."/>
            <person name="Ji P."/>
            <person name="Sakyi L.B."/>
            <person name="Cui X."/>
            <person name="Yuan T."/>
            <person name="Jiang B."/>
            <person name="Yang W."/>
            <person name="Lam T.T.-Y."/>
            <person name="Chang Q."/>
            <person name="Ding S."/>
            <person name="Wang X."/>
            <person name="Zhu J."/>
            <person name="Ruan X."/>
            <person name="Zhao L."/>
            <person name="Wei J."/>
            <person name="Que T."/>
            <person name="Du C."/>
            <person name="Cheng J."/>
            <person name="Dai P."/>
            <person name="Han X."/>
            <person name="Huang E."/>
            <person name="Gao Y."/>
            <person name="Liu J."/>
            <person name="Shao H."/>
            <person name="Ye R."/>
            <person name="Li L."/>
            <person name="Wei W."/>
            <person name="Wang X."/>
            <person name="Wang C."/>
            <person name="Huo Q."/>
            <person name="Li W."/>
            <person name="Guo W."/>
            <person name="Chen H."/>
            <person name="Chen S."/>
            <person name="Zhou L."/>
            <person name="Zhou L."/>
            <person name="Ni X."/>
            <person name="Tian J."/>
            <person name="Zhou Y."/>
            <person name="Sheng Y."/>
            <person name="Liu T."/>
            <person name="Pan Y."/>
            <person name="Xia L."/>
            <person name="Li J."/>
            <person name="Zhao F."/>
            <person name="Cao W."/>
        </authorList>
    </citation>
    <scope>NUCLEOTIDE SEQUENCE</scope>
    <source>
        <strain evidence="2">Rmic-2018</strain>
        <tissue evidence="2">Larvae</tissue>
    </source>
</reference>
<gene>
    <name evidence="2" type="ORF">HPB51_014699</name>
</gene>
<evidence type="ECO:0000313" key="3">
    <source>
        <dbReference type="Proteomes" id="UP000821866"/>
    </source>
</evidence>
<feature type="region of interest" description="Disordered" evidence="1">
    <location>
        <begin position="1"/>
        <end position="66"/>
    </location>
</feature>
<evidence type="ECO:0000313" key="2">
    <source>
        <dbReference type="EMBL" id="KAH8023450.1"/>
    </source>
</evidence>
<protein>
    <submittedName>
        <fullName evidence="2">Uncharacterized protein</fullName>
    </submittedName>
</protein>
<organism evidence="2 3">
    <name type="scientific">Rhipicephalus microplus</name>
    <name type="common">Cattle tick</name>
    <name type="synonym">Boophilus microplus</name>
    <dbReference type="NCBI Taxonomy" id="6941"/>
    <lineage>
        <taxon>Eukaryota</taxon>
        <taxon>Metazoa</taxon>
        <taxon>Ecdysozoa</taxon>
        <taxon>Arthropoda</taxon>
        <taxon>Chelicerata</taxon>
        <taxon>Arachnida</taxon>
        <taxon>Acari</taxon>
        <taxon>Parasitiformes</taxon>
        <taxon>Ixodida</taxon>
        <taxon>Ixodoidea</taxon>
        <taxon>Ixodidae</taxon>
        <taxon>Rhipicephalinae</taxon>
        <taxon>Rhipicephalus</taxon>
        <taxon>Boophilus</taxon>
    </lineage>
</organism>
<sequence>MGCGGRMRTPGGGWRLTQSGAREEELGAAAGRKLAERRYYGARGRRMRRSQDASGKDARSTVDRSPVARSGRWWSRALEKQRPKQRRITQLGLSPAVVFEMLTRTHVENTTWGHHVPRGRSVDIKTVPALLIGTCWTPPVDASSMDT</sequence>
<evidence type="ECO:0000256" key="1">
    <source>
        <dbReference type="SAM" id="MobiDB-lite"/>
    </source>
</evidence>
<reference evidence="2" key="1">
    <citation type="journal article" date="2020" name="Cell">
        <title>Large-Scale Comparative Analyses of Tick Genomes Elucidate Their Genetic Diversity and Vector Capacities.</title>
        <authorList>
            <consortium name="Tick Genome and Microbiome Consortium (TIGMIC)"/>
            <person name="Jia N."/>
            <person name="Wang J."/>
            <person name="Shi W."/>
            <person name="Du L."/>
            <person name="Sun Y."/>
            <person name="Zhan W."/>
            <person name="Jiang J.F."/>
            <person name="Wang Q."/>
            <person name="Zhang B."/>
            <person name="Ji P."/>
            <person name="Bell-Sakyi L."/>
            <person name="Cui X.M."/>
            <person name="Yuan T.T."/>
            <person name="Jiang B.G."/>
            <person name="Yang W.F."/>
            <person name="Lam T.T."/>
            <person name="Chang Q.C."/>
            <person name="Ding S.J."/>
            <person name="Wang X.J."/>
            <person name="Zhu J.G."/>
            <person name="Ruan X.D."/>
            <person name="Zhao L."/>
            <person name="Wei J.T."/>
            <person name="Ye R.Z."/>
            <person name="Que T.C."/>
            <person name="Du C.H."/>
            <person name="Zhou Y.H."/>
            <person name="Cheng J.X."/>
            <person name="Dai P.F."/>
            <person name="Guo W.B."/>
            <person name="Han X.H."/>
            <person name="Huang E.J."/>
            <person name="Li L.F."/>
            <person name="Wei W."/>
            <person name="Gao Y.C."/>
            <person name="Liu J.Z."/>
            <person name="Shao H.Z."/>
            <person name="Wang X."/>
            <person name="Wang C.C."/>
            <person name="Yang T.C."/>
            <person name="Huo Q.B."/>
            <person name="Li W."/>
            <person name="Chen H.Y."/>
            <person name="Chen S.E."/>
            <person name="Zhou L.G."/>
            <person name="Ni X.B."/>
            <person name="Tian J.H."/>
            <person name="Sheng Y."/>
            <person name="Liu T."/>
            <person name="Pan Y.S."/>
            <person name="Xia L.Y."/>
            <person name="Li J."/>
            <person name="Zhao F."/>
            <person name="Cao W.C."/>
        </authorList>
    </citation>
    <scope>NUCLEOTIDE SEQUENCE</scope>
    <source>
        <strain evidence="2">Rmic-2018</strain>
    </source>
</reference>
<comment type="caution">
    <text evidence="2">The sequence shown here is derived from an EMBL/GenBank/DDBJ whole genome shotgun (WGS) entry which is preliminary data.</text>
</comment>
<dbReference type="EMBL" id="JABSTU010000008">
    <property type="protein sequence ID" value="KAH8023450.1"/>
    <property type="molecule type" value="Genomic_DNA"/>
</dbReference>
<accession>A0A9J6DNR2</accession>
<feature type="compositionally biased region" description="Gly residues" evidence="1">
    <location>
        <begin position="1"/>
        <end position="14"/>
    </location>
</feature>
<name>A0A9J6DNR2_RHIMP</name>
<dbReference type="AlphaFoldDB" id="A0A9J6DNR2"/>